<dbReference type="Gene3D" id="1.20.120.50">
    <property type="entry name" value="Hemerythrin-like"/>
    <property type="match status" value="1"/>
</dbReference>
<proteinExistence type="inferred from homology"/>
<dbReference type="InterPro" id="IPR012312">
    <property type="entry name" value="Hemerythrin-like"/>
</dbReference>
<dbReference type="NCBIfam" id="TIGR02481">
    <property type="entry name" value="hemeryth_dom"/>
    <property type="match status" value="1"/>
</dbReference>
<dbReference type="Pfam" id="PF00015">
    <property type="entry name" value="MCPsignal"/>
    <property type="match status" value="1"/>
</dbReference>
<dbReference type="PANTHER" id="PTHR32089">
    <property type="entry name" value="METHYL-ACCEPTING CHEMOTAXIS PROTEIN MCPB"/>
    <property type="match status" value="1"/>
</dbReference>
<dbReference type="CDD" id="cd12107">
    <property type="entry name" value="Hemerythrin"/>
    <property type="match status" value="1"/>
</dbReference>
<evidence type="ECO:0000256" key="11">
    <source>
        <dbReference type="SAM" id="Phobius"/>
    </source>
</evidence>
<evidence type="ECO:0000256" key="4">
    <source>
        <dbReference type="ARBA" id="ARBA00022723"/>
    </source>
</evidence>
<keyword evidence="4" id="KW-0479">Metal-binding</keyword>
<keyword evidence="5 11" id="KW-1133">Transmembrane helix</keyword>
<gene>
    <name evidence="14" type="ORF">I6H43_10275</name>
</gene>
<dbReference type="InterPro" id="IPR035938">
    <property type="entry name" value="Hemerythrin-like_sf"/>
</dbReference>
<dbReference type="Pfam" id="PF00672">
    <property type="entry name" value="HAMP"/>
    <property type="match status" value="1"/>
</dbReference>
<dbReference type="Pfam" id="PF01814">
    <property type="entry name" value="Hemerythrin"/>
    <property type="match status" value="1"/>
</dbReference>
<dbReference type="PANTHER" id="PTHR32089:SF119">
    <property type="entry name" value="METHYL-ACCEPTING CHEMOTAXIS PROTEIN CTPL"/>
    <property type="match status" value="1"/>
</dbReference>
<dbReference type="InterPro" id="IPR012827">
    <property type="entry name" value="Hemerythrin_metal-bd"/>
</dbReference>
<dbReference type="PROSITE" id="PS50111">
    <property type="entry name" value="CHEMOTAXIS_TRANSDUC_2"/>
    <property type="match status" value="1"/>
</dbReference>
<keyword evidence="8 10" id="KW-0807">Transducer</keyword>
<evidence type="ECO:0000256" key="3">
    <source>
        <dbReference type="ARBA" id="ARBA00022692"/>
    </source>
</evidence>
<dbReference type="PROSITE" id="PS50885">
    <property type="entry name" value="HAMP"/>
    <property type="match status" value="1"/>
</dbReference>
<feature type="domain" description="Methyl-accepting transducer" evidence="12">
    <location>
        <begin position="263"/>
        <end position="499"/>
    </location>
</feature>
<dbReference type="Gene3D" id="1.10.287.950">
    <property type="entry name" value="Methyl-accepting chemotaxis protein"/>
    <property type="match status" value="1"/>
</dbReference>
<evidence type="ECO:0000256" key="10">
    <source>
        <dbReference type="PROSITE-ProRule" id="PRU00284"/>
    </source>
</evidence>
<dbReference type="SMART" id="SM00304">
    <property type="entry name" value="HAMP"/>
    <property type="match status" value="1"/>
</dbReference>
<dbReference type="InterPro" id="IPR003660">
    <property type="entry name" value="HAMP_dom"/>
</dbReference>
<keyword evidence="15" id="KW-1185">Reference proteome</keyword>
<dbReference type="RefSeq" id="WP_042032762.1">
    <property type="nucleotide sequence ID" value="NZ_CAWMFX010000049.1"/>
</dbReference>
<evidence type="ECO:0000259" key="12">
    <source>
        <dbReference type="PROSITE" id="PS50111"/>
    </source>
</evidence>
<evidence type="ECO:0000313" key="14">
    <source>
        <dbReference type="EMBL" id="QQB21866.1"/>
    </source>
</evidence>
<comment type="similarity">
    <text evidence="2">Belongs to the hemerythrin family.</text>
</comment>
<dbReference type="Proteomes" id="UP000595481">
    <property type="component" value="Chromosome"/>
</dbReference>
<dbReference type="InterPro" id="IPR004089">
    <property type="entry name" value="MCPsignal_dom"/>
</dbReference>
<sequence length="679" mass="74911">MLYRWLALYSLRTFTLWCVALIVLTLFATSVLDQRLSRQLAAMDEETAHLNSTQNLLQELRYHTTQIQQFLTDASLTGDAGSMSEARSHSDAAQALLPGLAEEKLDLQQLLQQQMAVGQQMVTAYQQQGAEAGNRVMKAEGSGFDVISAAIADQVGGALQRHGQELAADRASNLALQDSFETQMVALRLLTCLLVLAILGVLLLKVLVPLKQLDRNLENLAHGSKNLTFRLPVIGRDEFAKLAVTFNHFIGDVDHIIATVQGVAEQNNRKIGGLKEQTDRTRQGMVQVQTNTDMLATAINEMASTVQEIARNTEEARLETEQTQREALTGQGRVEEAMEMIHKVASGMEQAAGTINRLEQESNQIGEIVNAIRAISEQTNLLALNAAIEAARAGEQGRGFAVVADEVRTLASRTQNATVEIQQKIEQLQRRTSEAVSTMHETTRQSEQAVVQAGEAGQTLHAIVSAVERITGLNTQIATAAEQQSQVAEETNRSVVQVADIAHQTLALTLQSSRSTKEVGFGSEEIRLLGSQFQVSHRTEHANNEDIVHWSEAFSVQVAEIDRQHIGLFDAMNQLYRAIQDGSGSDQVKQRLDRLVGLAKQHLLDEEKLMERAGYSQLTPHKGVHVKLLQDLERHLGSFARGEPDADLNIVMFLKSWLIDHIFRVDKQYVTELNAAGIH</sequence>
<dbReference type="CDD" id="cd06225">
    <property type="entry name" value="HAMP"/>
    <property type="match status" value="1"/>
</dbReference>
<keyword evidence="6" id="KW-0408">Iron</keyword>
<dbReference type="CDD" id="cd11386">
    <property type="entry name" value="MCP_signal"/>
    <property type="match status" value="1"/>
</dbReference>
<dbReference type="SUPFAM" id="SSF58104">
    <property type="entry name" value="Methyl-accepting chemotaxis protein (MCP) signaling domain"/>
    <property type="match status" value="1"/>
</dbReference>
<evidence type="ECO:0000256" key="8">
    <source>
        <dbReference type="ARBA" id="ARBA00023224"/>
    </source>
</evidence>
<evidence type="ECO:0000256" key="5">
    <source>
        <dbReference type="ARBA" id="ARBA00022989"/>
    </source>
</evidence>
<keyword evidence="3 11" id="KW-0812">Transmembrane</keyword>
<evidence type="ECO:0000256" key="7">
    <source>
        <dbReference type="ARBA" id="ARBA00023136"/>
    </source>
</evidence>
<protein>
    <submittedName>
        <fullName evidence="14">Bacteriohemerythrin</fullName>
    </submittedName>
</protein>
<keyword evidence="7 11" id="KW-0472">Membrane</keyword>
<name>A0A7T4ADF7_AERJA</name>
<feature type="domain" description="HAMP" evidence="13">
    <location>
        <begin position="204"/>
        <end position="258"/>
    </location>
</feature>
<organism evidence="14 15">
    <name type="scientific">Aeromonas jandaei</name>
    <dbReference type="NCBI Taxonomy" id="650"/>
    <lineage>
        <taxon>Bacteria</taxon>
        <taxon>Pseudomonadati</taxon>
        <taxon>Pseudomonadota</taxon>
        <taxon>Gammaproteobacteria</taxon>
        <taxon>Aeromonadales</taxon>
        <taxon>Aeromonadaceae</taxon>
        <taxon>Aeromonas</taxon>
    </lineage>
</organism>
<evidence type="ECO:0000313" key="15">
    <source>
        <dbReference type="Proteomes" id="UP000595481"/>
    </source>
</evidence>
<dbReference type="EMBL" id="CP066092">
    <property type="protein sequence ID" value="QQB21866.1"/>
    <property type="molecule type" value="Genomic_DNA"/>
</dbReference>
<evidence type="ECO:0000256" key="1">
    <source>
        <dbReference type="ARBA" id="ARBA00004141"/>
    </source>
</evidence>
<dbReference type="PRINTS" id="PR00260">
    <property type="entry name" value="CHEMTRNSDUCR"/>
</dbReference>
<reference evidence="14 15" key="1">
    <citation type="submission" date="2020-12" db="EMBL/GenBank/DDBJ databases">
        <title>FDA dAtabase for Regulatory Grade micrObial Sequences (FDA-ARGOS): Supporting development and validation of Infectious Disease Dx tests.</title>
        <authorList>
            <person name="Sproer C."/>
            <person name="Gronow S."/>
            <person name="Severitt S."/>
            <person name="Schroder I."/>
            <person name="Tallon L."/>
            <person name="Sadzewicz L."/>
            <person name="Zhao X."/>
            <person name="Boylan J."/>
            <person name="Ott S."/>
            <person name="Bowen H."/>
            <person name="Vavikolanu K."/>
            <person name="Mehta A."/>
            <person name="Aluvathingal J."/>
            <person name="Nadendla S."/>
            <person name="Lowell S."/>
            <person name="Myers T."/>
            <person name="Yan Y."/>
            <person name="Sichtig H."/>
        </authorList>
    </citation>
    <scope>NUCLEOTIDE SEQUENCE [LARGE SCALE GENOMIC DNA]</scope>
    <source>
        <strain evidence="14 15">FDAARGOS_986</strain>
    </source>
</reference>
<evidence type="ECO:0000256" key="6">
    <source>
        <dbReference type="ARBA" id="ARBA00023004"/>
    </source>
</evidence>
<dbReference type="InterPro" id="IPR004090">
    <property type="entry name" value="Chemotax_Me-accpt_rcpt"/>
</dbReference>
<accession>A0A7T4ADF7</accession>
<dbReference type="SUPFAM" id="SSF47188">
    <property type="entry name" value="Hemerythrin-like"/>
    <property type="match status" value="1"/>
</dbReference>
<dbReference type="NCBIfam" id="NF033749">
    <property type="entry name" value="bact_hemeryth"/>
    <property type="match status" value="1"/>
</dbReference>
<feature type="transmembrane region" description="Helical" evidence="11">
    <location>
        <begin position="185"/>
        <end position="208"/>
    </location>
</feature>
<feature type="transmembrane region" description="Helical" evidence="11">
    <location>
        <begin position="6"/>
        <end position="28"/>
    </location>
</feature>
<evidence type="ECO:0000256" key="9">
    <source>
        <dbReference type="ARBA" id="ARBA00029447"/>
    </source>
</evidence>
<evidence type="ECO:0000256" key="2">
    <source>
        <dbReference type="ARBA" id="ARBA00010587"/>
    </source>
</evidence>
<dbReference type="SMART" id="SM00283">
    <property type="entry name" value="MA"/>
    <property type="match status" value="1"/>
</dbReference>
<dbReference type="GeneID" id="69551669"/>
<evidence type="ECO:0000259" key="13">
    <source>
        <dbReference type="PROSITE" id="PS50885"/>
    </source>
</evidence>
<comment type="similarity">
    <text evidence="9">Belongs to the methyl-accepting chemotaxis (MCP) protein family.</text>
</comment>
<comment type="subcellular location">
    <subcellularLocation>
        <location evidence="1">Membrane</location>
        <topology evidence="1">Multi-pass membrane protein</topology>
    </subcellularLocation>
</comment>